<accession>A0A2Z6NCC8</accession>
<reference evidence="11" key="1">
    <citation type="journal article" date="2017" name="Front. Plant Sci.">
        <title>Climate Clever Clovers: New Paradigm to Reduce the Environmental Footprint of Ruminants by Breeding Low Methanogenic Forages Utilizing Haplotype Variation.</title>
        <authorList>
            <person name="Kaur P."/>
            <person name="Appels R."/>
            <person name="Bayer P.E."/>
            <person name="Keeble-Gagnere G."/>
            <person name="Wang J."/>
            <person name="Hirakawa H."/>
            <person name="Shirasawa K."/>
            <person name="Vercoe P."/>
            <person name="Stefanova K."/>
            <person name="Durmic Z."/>
            <person name="Nichols P."/>
            <person name="Revell C."/>
            <person name="Isobe S.N."/>
            <person name="Edwards D."/>
            <person name="Erskine W."/>
        </authorList>
    </citation>
    <scope>NUCLEOTIDE SEQUENCE [LARGE SCALE GENOMIC DNA]</scope>
    <source>
        <strain evidence="11">cv. Daliak</strain>
    </source>
</reference>
<keyword evidence="4" id="KW-0347">Helicase</keyword>
<evidence type="ECO:0000259" key="8">
    <source>
        <dbReference type="PROSITE" id="PS51192"/>
    </source>
</evidence>
<dbReference type="InterPro" id="IPR011545">
    <property type="entry name" value="DEAD/DEAH_box_helicase_dom"/>
</dbReference>
<feature type="chain" id="PRO_5016300783" description="RNA helicase" evidence="7">
    <location>
        <begin position="21"/>
        <end position="343"/>
    </location>
</feature>
<evidence type="ECO:0000256" key="2">
    <source>
        <dbReference type="ARBA" id="ARBA00022741"/>
    </source>
</evidence>
<dbReference type="Gene3D" id="3.40.50.300">
    <property type="entry name" value="P-loop containing nucleotide triphosphate hydrolases"/>
    <property type="match status" value="2"/>
</dbReference>
<keyword evidence="7" id="KW-0732">Signal</keyword>
<dbReference type="PROSITE" id="PS51194">
    <property type="entry name" value="HELICASE_CTER"/>
    <property type="match status" value="1"/>
</dbReference>
<evidence type="ECO:0000256" key="7">
    <source>
        <dbReference type="SAM" id="SignalP"/>
    </source>
</evidence>
<evidence type="ECO:0000256" key="6">
    <source>
        <dbReference type="ARBA" id="ARBA00022884"/>
    </source>
</evidence>
<dbReference type="GO" id="GO:0005524">
    <property type="term" value="F:ATP binding"/>
    <property type="evidence" value="ECO:0007669"/>
    <property type="project" value="UniProtKB-KW"/>
</dbReference>
<protein>
    <recommendedName>
        <fullName evidence="1">RNA helicase</fullName>
        <ecNumber evidence="1">3.6.4.13</ecNumber>
    </recommendedName>
</protein>
<keyword evidence="6" id="KW-0694">RNA-binding</keyword>
<dbReference type="GO" id="GO:0003724">
    <property type="term" value="F:RNA helicase activity"/>
    <property type="evidence" value="ECO:0007669"/>
    <property type="project" value="UniProtKB-EC"/>
</dbReference>
<evidence type="ECO:0000313" key="11">
    <source>
        <dbReference type="Proteomes" id="UP000242715"/>
    </source>
</evidence>
<evidence type="ECO:0000256" key="1">
    <source>
        <dbReference type="ARBA" id="ARBA00012552"/>
    </source>
</evidence>
<dbReference type="InterPro" id="IPR001650">
    <property type="entry name" value="Helicase_C-like"/>
</dbReference>
<keyword evidence="3" id="KW-0378">Hydrolase</keyword>
<feature type="signal peptide" evidence="7">
    <location>
        <begin position="1"/>
        <end position="20"/>
    </location>
</feature>
<organism evidence="10 11">
    <name type="scientific">Trifolium subterraneum</name>
    <name type="common">Subterranean clover</name>
    <dbReference type="NCBI Taxonomy" id="3900"/>
    <lineage>
        <taxon>Eukaryota</taxon>
        <taxon>Viridiplantae</taxon>
        <taxon>Streptophyta</taxon>
        <taxon>Embryophyta</taxon>
        <taxon>Tracheophyta</taxon>
        <taxon>Spermatophyta</taxon>
        <taxon>Magnoliopsida</taxon>
        <taxon>eudicotyledons</taxon>
        <taxon>Gunneridae</taxon>
        <taxon>Pentapetalae</taxon>
        <taxon>rosids</taxon>
        <taxon>fabids</taxon>
        <taxon>Fabales</taxon>
        <taxon>Fabaceae</taxon>
        <taxon>Papilionoideae</taxon>
        <taxon>50 kb inversion clade</taxon>
        <taxon>NPAAA clade</taxon>
        <taxon>Hologalegina</taxon>
        <taxon>IRL clade</taxon>
        <taxon>Trifolieae</taxon>
        <taxon>Trifolium</taxon>
    </lineage>
</organism>
<proteinExistence type="predicted"/>
<evidence type="ECO:0000313" key="10">
    <source>
        <dbReference type="EMBL" id="GAU33940.1"/>
    </source>
</evidence>
<evidence type="ECO:0000256" key="5">
    <source>
        <dbReference type="ARBA" id="ARBA00022840"/>
    </source>
</evidence>
<keyword evidence="11" id="KW-1185">Reference proteome</keyword>
<feature type="domain" description="Helicase ATP-binding" evidence="8">
    <location>
        <begin position="36"/>
        <end position="190"/>
    </location>
</feature>
<dbReference type="InterPro" id="IPR027417">
    <property type="entry name" value="P-loop_NTPase"/>
</dbReference>
<evidence type="ECO:0000256" key="4">
    <source>
        <dbReference type="ARBA" id="ARBA00022806"/>
    </source>
</evidence>
<gene>
    <name evidence="10" type="ORF">TSUD_357400</name>
</gene>
<dbReference type="GO" id="GO:0003723">
    <property type="term" value="F:RNA binding"/>
    <property type="evidence" value="ECO:0007669"/>
    <property type="project" value="UniProtKB-KW"/>
</dbReference>
<dbReference type="InterPro" id="IPR014001">
    <property type="entry name" value="Helicase_ATP-bd"/>
</dbReference>
<dbReference type="Pfam" id="PF00271">
    <property type="entry name" value="Helicase_C"/>
    <property type="match status" value="1"/>
</dbReference>
<dbReference type="AlphaFoldDB" id="A0A2Z6NCC8"/>
<evidence type="ECO:0000259" key="9">
    <source>
        <dbReference type="PROSITE" id="PS51194"/>
    </source>
</evidence>
<dbReference type="PANTHER" id="PTHR47958">
    <property type="entry name" value="ATP-DEPENDENT RNA HELICASE DBP3"/>
    <property type="match status" value="1"/>
</dbReference>
<evidence type="ECO:0000256" key="3">
    <source>
        <dbReference type="ARBA" id="ARBA00022801"/>
    </source>
</evidence>
<keyword evidence="5" id="KW-0067">ATP-binding</keyword>
<dbReference type="PROSITE" id="PS51192">
    <property type="entry name" value="HELICASE_ATP_BIND_1"/>
    <property type="match status" value="1"/>
</dbReference>
<dbReference type="Pfam" id="PF00270">
    <property type="entry name" value="DEAD"/>
    <property type="match status" value="1"/>
</dbReference>
<dbReference type="GO" id="GO:0016787">
    <property type="term" value="F:hydrolase activity"/>
    <property type="evidence" value="ECO:0007669"/>
    <property type="project" value="UniProtKB-KW"/>
</dbReference>
<dbReference type="EC" id="3.6.4.13" evidence="1"/>
<name>A0A2Z6NCC8_TRISU</name>
<keyword evidence="2" id="KW-0547">Nucleotide-binding</keyword>
<dbReference type="SMART" id="SM00490">
    <property type="entry name" value="HELICc"/>
    <property type="match status" value="1"/>
</dbReference>
<dbReference type="CDD" id="cd18787">
    <property type="entry name" value="SF2_C_DEAD"/>
    <property type="match status" value="1"/>
</dbReference>
<dbReference type="SUPFAM" id="SSF52540">
    <property type="entry name" value="P-loop containing nucleoside triphosphate hydrolases"/>
    <property type="match status" value="2"/>
</dbReference>
<dbReference type="Proteomes" id="UP000242715">
    <property type="component" value="Unassembled WGS sequence"/>
</dbReference>
<feature type="domain" description="Helicase C-terminal" evidence="9">
    <location>
        <begin position="182"/>
        <end position="342"/>
    </location>
</feature>
<sequence length="343" mass="37936">MMLVPANVALLFLVLTPSYWTTWRLGKPSSIQQRGIVPFCKGLDVILHAPSGTGKSATFCIGILQKLDYGLVQCQALVLAPTSELALHIQNVMRDLGKFLGVKVHACFGGTSVRRDQRILQNGVHTVVGTPGRVYHMLQKGYLRPDGIKMFIHEIFKLLPSKIQVGVISAAMPPEAVEIARKFMKKPVIIQEKHGEPVRVQEKRGELVSIQEKCDESVRVHEKCDESMQSKNNTVSAIHGDMDQNTRDIVVREFQSGSPQVLITTDPLVPGIDVQEASLVVNYDLPTLPENYLHRMGCGGQFGRKGIAINFVTLNDSRTLAGIQKFYNVSMEEVPSNVADLLL</sequence>
<dbReference type="SMART" id="SM00487">
    <property type="entry name" value="DEXDc"/>
    <property type="match status" value="1"/>
</dbReference>
<dbReference type="EMBL" id="DF973540">
    <property type="protein sequence ID" value="GAU33940.1"/>
    <property type="molecule type" value="Genomic_DNA"/>
</dbReference>
<dbReference type="OrthoDB" id="434041at2759"/>